<gene>
    <name evidence="2" type="ORF">OXX778_LOCUS3538</name>
</gene>
<comment type="caution">
    <text evidence="2">The sequence shown here is derived from an EMBL/GenBank/DDBJ whole genome shotgun (WGS) entry which is preliminary data.</text>
</comment>
<dbReference type="Gene3D" id="3.30.70.270">
    <property type="match status" value="1"/>
</dbReference>
<reference evidence="2" key="1">
    <citation type="submission" date="2021-02" db="EMBL/GenBank/DDBJ databases">
        <authorList>
            <person name="Nowell W R."/>
        </authorList>
    </citation>
    <scope>NUCLEOTIDE SEQUENCE</scope>
    <source>
        <strain evidence="2">Ploen Becks lab</strain>
    </source>
</reference>
<dbReference type="InterPro" id="IPR000477">
    <property type="entry name" value="RT_dom"/>
</dbReference>
<dbReference type="SUPFAM" id="SSF56672">
    <property type="entry name" value="DNA/RNA polymerases"/>
    <property type="match status" value="1"/>
</dbReference>
<evidence type="ECO:0000313" key="2">
    <source>
        <dbReference type="EMBL" id="CAF0743838.1"/>
    </source>
</evidence>
<dbReference type="Proteomes" id="UP000663879">
    <property type="component" value="Unassembled WGS sequence"/>
</dbReference>
<dbReference type="EMBL" id="CAJNOC010000316">
    <property type="protein sequence ID" value="CAF0743838.1"/>
    <property type="molecule type" value="Genomic_DNA"/>
</dbReference>
<dbReference type="PROSITE" id="PS50878">
    <property type="entry name" value="RT_POL"/>
    <property type="match status" value="1"/>
</dbReference>
<dbReference type="AlphaFoldDB" id="A0A813NWJ6"/>
<evidence type="ECO:0000313" key="3">
    <source>
        <dbReference type="Proteomes" id="UP000663879"/>
    </source>
</evidence>
<name>A0A813NWJ6_9BILA</name>
<dbReference type="PANTHER" id="PTHR47027">
    <property type="entry name" value="REVERSE TRANSCRIPTASE DOMAIN-CONTAINING PROTEIN"/>
    <property type="match status" value="1"/>
</dbReference>
<dbReference type="Pfam" id="PF00078">
    <property type="entry name" value="RVT_1"/>
    <property type="match status" value="1"/>
</dbReference>
<sequence>MSLIGYYNESQMLVINGEECSCLFRTKIGVKQGGAVSPSLFSIYLEELINLIEKNKAGLEIDTNKIDIVAYADDVLLVSSTKEGLQQQLNIVQDYGLNNEIKYNPDKTVFMIFHFKLKRNVAELKEDIWQGNLVLDGTAIKRVDTMKYLGVDISEDDRLSKHLSKRKRLVQQALFKLKIIGLQTPFLHPIMKGQLYKTYIRPILLYGLETFYLKLTDINDLKRFEGNTVKTIMDISTRCRSTYLTHAMNIEPLQYKLRNIKIDFFLRLKENKFTEEILLYLEKQKIRDDLISEIFEITNILQFELGTTIKEASLYTKYVIQDTIRCERDNVQVAKIRNIFESKNRKDIAKSLYEMLKFN</sequence>
<dbReference type="OrthoDB" id="8197512at2759"/>
<protein>
    <recommendedName>
        <fullName evidence="1">Reverse transcriptase domain-containing protein</fullName>
    </recommendedName>
</protein>
<evidence type="ECO:0000259" key="1">
    <source>
        <dbReference type="PROSITE" id="PS50878"/>
    </source>
</evidence>
<proteinExistence type="predicted"/>
<dbReference type="PANTHER" id="PTHR47027:SF20">
    <property type="entry name" value="REVERSE TRANSCRIPTASE-LIKE PROTEIN WITH RNA-DIRECTED DNA POLYMERASE DOMAIN"/>
    <property type="match status" value="1"/>
</dbReference>
<keyword evidence="3" id="KW-1185">Reference proteome</keyword>
<dbReference type="InterPro" id="IPR043128">
    <property type="entry name" value="Rev_trsase/Diguanyl_cyclase"/>
</dbReference>
<feature type="domain" description="Reverse transcriptase" evidence="1">
    <location>
        <begin position="1"/>
        <end position="153"/>
    </location>
</feature>
<organism evidence="2 3">
    <name type="scientific">Brachionus calyciflorus</name>
    <dbReference type="NCBI Taxonomy" id="104777"/>
    <lineage>
        <taxon>Eukaryota</taxon>
        <taxon>Metazoa</taxon>
        <taxon>Spiralia</taxon>
        <taxon>Gnathifera</taxon>
        <taxon>Rotifera</taxon>
        <taxon>Eurotatoria</taxon>
        <taxon>Monogononta</taxon>
        <taxon>Pseudotrocha</taxon>
        <taxon>Ploima</taxon>
        <taxon>Brachionidae</taxon>
        <taxon>Brachionus</taxon>
    </lineage>
</organism>
<accession>A0A813NWJ6</accession>
<dbReference type="InterPro" id="IPR043502">
    <property type="entry name" value="DNA/RNA_pol_sf"/>
</dbReference>